<dbReference type="InterPro" id="IPR020449">
    <property type="entry name" value="Tscrpt_reg_AraC-type_HTH"/>
</dbReference>
<dbReference type="PANTHER" id="PTHR43280:SF28">
    <property type="entry name" value="HTH-TYPE TRANSCRIPTIONAL ACTIVATOR RHAS"/>
    <property type="match status" value="1"/>
</dbReference>
<evidence type="ECO:0000313" key="6">
    <source>
        <dbReference type="Proteomes" id="UP000657006"/>
    </source>
</evidence>
<gene>
    <name evidence="5" type="ORF">H8730_13540</name>
</gene>
<dbReference type="Gene3D" id="1.10.10.60">
    <property type="entry name" value="Homeodomain-like"/>
    <property type="match status" value="1"/>
</dbReference>
<dbReference type="SMART" id="SM00342">
    <property type="entry name" value="HTH_ARAC"/>
    <property type="match status" value="1"/>
</dbReference>
<comment type="caution">
    <text evidence="5">The sequence shown here is derived from an EMBL/GenBank/DDBJ whole genome shotgun (WGS) entry which is preliminary data.</text>
</comment>
<dbReference type="InterPro" id="IPR014710">
    <property type="entry name" value="RmlC-like_jellyroll"/>
</dbReference>
<evidence type="ECO:0000313" key="5">
    <source>
        <dbReference type="EMBL" id="MBC8544565.1"/>
    </source>
</evidence>
<evidence type="ECO:0000256" key="1">
    <source>
        <dbReference type="ARBA" id="ARBA00023015"/>
    </source>
</evidence>
<keyword evidence="3" id="KW-0804">Transcription</keyword>
<dbReference type="PRINTS" id="PR00032">
    <property type="entry name" value="HTHARAC"/>
</dbReference>
<name>A0A926I2Q7_9FIRM</name>
<dbReference type="GO" id="GO:0043565">
    <property type="term" value="F:sequence-specific DNA binding"/>
    <property type="evidence" value="ECO:0007669"/>
    <property type="project" value="InterPro"/>
</dbReference>
<dbReference type="PROSITE" id="PS01124">
    <property type="entry name" value="HTH_ARAC_FAMILY_2"/>
    <property type="match status" value="1"/>
</dbReference>
<dbReference type="SUPFAM" id="SSF46689">
    <property type="entry name" value="Homeodomain-like"/>
    <property type="match status" value="2"/>
</dbReference>
<feature type="domain" description="HTH araC/xylS-type" evidence="4">
    <location>
        <begin position="173"/>
        <end position="271"/>
    </location>
</feature>
<evidence type="ECO:0000259" key="4">
    <source>
        <dbReference type="PROSITE" id="PS01124"/>
    </source>
</evidence>
<sequence length="276" mass="31550">MSLFDKATYVHVCAFYGIDYKTFSMPLHSHRRCEIMYVAQGQCRIDTADSSEIFHENEFIFLDENVQHSLNVKNGRCKIFNLEFECSRSATSLSITKLCQADETFRQFLTKPRPYVSGTDSSSLGSAMRDCVAELTQHGDTTYLFTLLFQRVLLELARCIQHNIPSKSMGYINCAESFIQAHFQEELRAEDIAKAAGIHPSYLQVLFHRHFGCGIMTHVNRHRLATARLLLQNTDRGIEAIAGEVGYNSRQHFGSAFKKAFHVSPQEYRKLYGVRL</sequence>
<dbReference type="InterPro" id="IPR011051">
    <property type="entry name" value="RmlC_Cupin_sf"/>
</dbReference>
<dbReference type="InterPro" id="IPR009057">
    <property type="entry name" value="Homeodomain-like_sf"/>
</dbReference>
<dbReference type="PANTHER" id="PTHR43280">
    <property type="entry name" value="ARAC-FAMILY TRANSCRIPTIONAL REGULATOR"/>
    <property type="match status" value="1"/>
</dbReference>
<keyword evidence="2" id="KW-0238">DNA-binding</keyword>
<dbReference type="Pfam" id="PF12833">
    <property type="entry name" value="HTH_18"/>
    <property type="match status" value="1"/>
</dbReference>
<dbReference type="Gene3D" id="2.60.120.10">
    <property type="entry name" value="Jelly Rolls"/>
    <property type="match status" value="1"/>
</dbReference>
<evidence type="ECO:0000256" key="3">
    <source>
        <dbReference type="ARBA" id="ARBA00023163"/>
    </source>
</evidence>
<accession>A0A926I2Q7</accession>
<dbReference type="EMBL" id="JACRSQ010000025">
    <property type="protein sequence ID" value="MBC8544565.1"/>
    <property type="molecule type" value="Genomic_DNA"/>
</dbReference>
<dbReference type="Proteomes" id="UP000657006">
    <property type="component" value="Unassembled WGS sequence"/>
</dbReference>
<dbReference type="InterPro" id="IPR018060">
    <property type="entry name" value="HTH_AraC"/>
</dbReference>
<keyword evidence="6" id="KW-1185">Reference proteome</keyword>
<dbReference type="AlphaFoldDB" id="A0A926I2Q7"/>
<keyword evidence="1" id="KW-0805">Transcription regulation</keyword>
<dbReference type="RefSeq" id="WP_177713716.1">
    <property type="nucleotide sequence ID" value="NZ_JACRSQ010000025.1"/>
</dbReference>
<dbReference type="InterPro" id="IPR003313">
    <property type="entry name" value="AraC-bd"/>
</dbReference>
<dbReference type="Pfam" id="PF02311">
    <property type="entry name" value="AraC_binding"/>
    <property type="match status" value="1"/>
</dbReference>
<reference evidence="5" key="1">
    <citation type="submission" date="2020-08" db="EMBL/GenBank/DDBJ databases">
        <title>Genome public.</title>
        <authorList>
            <person name="Liu C."/>
            <person name="Sun Q."/>
        </authorList>
    </citation>
    <scope>NUCLEOTIDE SEQUENCE</scope>
    <source>
        <strain evidence="5">NSJ-32</strain>
    </source>
</reference>
<evidence type="ECO:0000256" key="2">
    <source>
        <dbReference type="ARBA" id="ARBA00023125"/>
    </source>
</evidence>
<proteinExistence type="predicted"/>
<protein>
    <submittedName>
        <fullName evidence="5">Helix-turn-helix domain-containing protein</fullName>
    </submittedName>
</protein>
<dbReference type="GO" id="GO:0003700">
    <property type="term" value="F:DNA-binding transcription factor activity"/>
    <property type="evidence" value="ECO:0007669"/>
    <property type="project" value="InterPro"/>
</dbReference>
<organism evidence="5 6">
    <name type="scientific">Bianquea renquensis</name>
    <dbReference type="NCBI Taxonomy" id="2763661"/>
    <lineage>
        <taxon>Bacteria</taxon>
        <taxon>Bacillati</taxon>
        <taxon>Bacillota</taxon>
        <taxon>Clostridia</taxon>
        <taxon>Eubacteriales</taxon>
        <taxon>Bianqueaceae</taxon>
        <taxon>Bianquea</taxon>
    </lineage>
</organism>
<dbReference type="SUPFAM" id="SSF51182">
    <property type="entry name" value="RmlC-like cupins"/>
    <property type="match status" value="1"/>
</dbReference>